<name>A0A329MLK7_9BACL</name>
<evidence type="ECO:0000313" key="2">
    <source>
        <dbReference type="Proteomes" id="UP000250369"/>
    </source>
</evidence>
<dbReference type="SUPFAM" id="SSF53822">
    <property type="entry name" value="Periplasmic binding protein-like I"/>
    <property type="match status" value="1"/>
</dbReference>
<proteinExistence type="predicted"/>
<dbReference type="EMBL" id="QMFB01000007">
    <property type="protein sequence ID" value="RAV20749.1"/>
    <property type="molecule type" value="Genomic_DNA"/>
</dbReference>
<gene>
    <name evidence="1" type="ORF">DQG23_14705</name>
</gene>
<sequence length="340" mass="38005">MTKKCLERPAVYTERVGDSHFLGSRPSVTYCLWGLLQYTDKKGISLAEVNALAGYAFSLNIFKDTVHIGGPFIYAGEERFQQALANLGYDFKVLNFLPVEPDTVTDVLDTAQRSIDRGVPIILWDIFHAEFGLVYGYDDNKRQLNGLDKLREEPLAYDLIGKGKTAEIGFISITTRNKTDRRTAIIRMLNQAIEHGYTAEPIKHADGELAKGLAAYDAWMEAFQGGRIVSFFNAYNIVVYAELRQFGVQFLRELLEEFQDHEMIEACIRKCVGHYEAVAAALKGLAELFPFPGGGDPKDPDNIINAIKFLEDAKRAEAKGLRELNQLRACIVSLQPGGVE</sequence>
<dbReference type="Proteomes" id="UP000250369">
    <property type="component" value="Unassembled WGS sequence"/>
</dbReference>
<evidence type="ECO:0000313" key="1">
    <source>
        <dbReference type="EMBL" id="RAV20749.1"/>
    </source>
</evidence>
<dbReference type="InterPro" id="IPR028082">
    <property type="entry name" value="Peripla_BP_I"/>
</dbReference>
<comment type="caution">
    <text evidence="1">The sequence shown here is derived from an EMBL/GenBank/DDBJ whole genome shotgun (WGS) entry which is preliminary data.</text>
</comment>
<protein>
    <recommendedName>
        <fullName evidence="3">Butirosin biosynthesis protein H N-terminal domain-containing protein</fullName>
    </recommendedName>
</protein>
<dbReference type="AlphaFoldDB" id="A0A329MLK7"/>
<evidence type="ECO:0008006" key="3">
    <source>
        <dbReference type="Google" id="ProtNLM"/>
    </source>
</evidence>
<dbReference type="RefSeq" id="WP_113031608.1">
    <property type="nucleotide sequence ID" value="NZ_QMFB01000007.1"/>
</dbReference>
<reference evidence="1 2" key="1">
    <citation type="journal article" date="2009" name="Int. J. Syst. Evol. Microbiol.">
        <title>Paenibacillus contaminans sp. nov., isolated from a contaminated laboratory plate.</title>
        <authorList>
            <person name="Chou J.H."/>
            <person name="Lee J.H."/>
            <person name="Lin M.C."/>
            <person name="Chang P.S."/>
            <person name="Arun A.B."/>
            <person name="Young C.C."/>
            <person name="Chen W.M."/>
        </authorList>
    </citation>
    <scope>NUCLEOTIDE SEQUENCE [LARGE SCALE GENOMIC DNA]</scope>
    <source>
        <strain evidence="1 2">CKOBP-6</strain>
    </source>
</reference>
<dbReference type="OrthoDB" id="2960956at2"/>
<accession>A0A329MLK7</accession>
<organism evidence="1 2">
    <name type="scientific">Paenibacillus contaminans</name>
    <dbReference type="NCBI Taxonomy" id="450362"/>
    <lineage>
        <taxon>Bacteria</taxon>
        <taxon>Bacillati</taxon>
        <taxon>Bacillota</taxon>
        <taxon>Bacilli</taxon>
        <taxon>Bacillales</taxon>
        <taxon>Paenibacillaceae</taxon>
        <taxon>Paenibacillus</taxon>
    </lineage>
</organism>
<keyword evidence="2" id="KW-1185">Reference proteome</keyword>